<evidence type="ECO:0000256" key="6">
    <source>
        <dbReference type="ARBA" id="ARBA00048552"/>
    </source>
</evidence>
<dbReference type="Pfam" id="PF04998">
    <property type="entry name" value="RNA_pol_Rpb1_5"/>
    <property type="match status" value="1"/>
</dbReference>
<feature type="binding site" evidence="7">
    <location>
        <position position="83"/>
    </location>
    <ligand>
        <name>Zn(2+)</name>
        <dbReference type="ChEBI" id="CHEBI:29105"/>
        <label>1</label>
    </ligand>
</feature>
<keyword evidence="9" id="KW-0175">Coiled coil</keyword>
<dbReference type="GO" id="GO:0000287">
    <property type="term" value="F:magnesium ion binding"/>
    <property type="evidence" value="ECO:0007669"/>
    <property type="project" value="UniProtKB-UniRule"/>
</dbReference>
<dbReference type="InterPro" id="IPR044893">
    <property type="entry name" value="RNA_pol_Rpb1_clamp_domain"/>
</dbReference>
<feature type="binding site" evidence="7">
    <location>
        <position position="70"/>
    </location>
    <ligand>
        <name>Zn(2+)</name>
        <dbReference type="ChEBI" id="CHEBI:29105"/>
        <label>1</label>
    </ligand>
</feature>
<dbReference type="GO" id="GO:0003899">
    <property type="term" value="F:DNA-directed RNA polymerase activity"/>
    <property type="evidence" value="ECO:0007669"/>
    <property type="project" value="UniProtKB-UniRule"/>
</dbReference>
<feature type="binding site" evidence="7">
    <location>
        <position position="955"/>
    </location>
    <ligand>
        <name>Zn(2+)</name>
        <dbReference type="ChEBI" id="CHEBI:29105"/>
        <label>2</label>
    </ligand>
</feature>
<feature type="binding site" evidence="7">
    <location>
        <position position="68"/>
    </location>
    <ligand>
        <name>Zn(2+)</name>
        <dbReference type="ChEBI" id="CHEBI:29105"/>
        <label>1</label>
    </ligand>
</feature>
<keyword evidence="2 7" id="KW-0808">Transferase</keyword>
<dbReference type="Gene3D" id="1.10.274.100">
    <property type="entry name" value="RNA polymerase Rpb1, domain 3"/>
    <property type="match status" value="1"/>
</dbReference>
<keyword evidence="7" id="KW-0862">Zinc</keyword>
<evidence type="ECO:0000256" key="2">
    <source>
        <dbReference type="ARBA" id="ARBA00022679"/>
    </source>
</evidence>
<evidence type="ECO:0000256" key="4">
    <source>
        <dbReference type="ARBA" id="ARBA00022723"/>
    </source>
</evidence>
<evidence type="ECO:0000256" key="8">
    <source>
        <dbReference type="RuleBase" id="RU004279"/>
    </source>
</evidence>
<dbReference type="InterPro" id="IPR042102">
    <property type="entry name" value="RNA_pol_Rpb1_3_sf"/>
</dbReference>
<feature type="binding site" evidence="7">
    <location>
        <position position="86"/>
    </location>
    <ligand>
        <name>Zn(2+)</name>
        <dbReference type="ChEBI" id="CHEBI:29105"/>
        <label>1</label>
    </ligand>
</feature>
<dbReference type="InterPro" id="IPR007066">
    <property type="entry name" value="RNA_pol_Rpb1_3"/>
</dbReference>
<dbReference type="PANTHER" id="PTHR19376:SF54">
    <property type="entry name" value="DNA-DIRECTED RNA POLYMERASE SUBUNIT BETA"/>
    <property type="match status" value="1"/>
</dbReference>
<evidence type="ECO:0000256" key="1">
    <source>
        <dbReference type="ARBA" id="ARBA00022478"/>
    </source>
</evidence>
<dbReference type="AlphaFoldDB" id="A0A5C7JB50"/>
<dbReference type="Gene3D" id="1.10.132.30">
    <property type="match status" value="1"/>
</dbReference>
<feature type="binding site" evidence="7">
    <location>
        <position position="548"/>
    </location>
    <ligand>
        <name>Mg(2+)</name>
        <dbReference type="ChEBI" id="CHEBI:18420"/>
    </ligand>
</feature>
<dbReference type="SUPFAM" id="SSF64484">
    <property type="entry name" value="beta and beta-prime subunits of DNA dependent RNA-polymerase"/>
    <property type="match status" value="1"/>
</dbReference>
<feature type="coiled-coil region" evidence="9">
    <location>
        <begin position="153"/>
        <end position="213"/>
    </location>
</feature>
<comment type="subunit">
    <text evidence="7">The RNAP catalytic core consists of 2 alpha, 1 beta, 1 beta' and 1 omega subunit. When a sigma factor is associated with the core the holoenzyme is formed, which can initiate transcription.</text>
</comment>
<dbReference type="Proteomes" id="UP000321026">
    <property type="component" value="Unassembled WGS sequence"/>
</dbReference>
<dbReference type="GO" id="GO:0008270">
    <property type="term" value="F:zinc ion binding"/>
    <property type="evidence" value="ECO:0007669"/>
    <property type="project" value="UniProtKB-UniRule"/>
</dbReference>
<name>A0A5C7JB50_9BACT</name>
<dbReference type="NCBIfam" id="TIGR02386">
    <property type="entry name" value="rpoC_TIGR"/>
    <property type="match status" value="1"/>
</dbReference>
<keyword evidence="5 7" id="KW-0804">Transcription</keyword>
<dbReference type="Gene3D" id="1.10.1790.20">
    <property type="match status" value="1"/>
</dbReference>
<feature type="binding site" evidence="7">
    <location>
        <position position="945"/>
    </location>
    <ligand>
        <name>Zn(2+)</name>
        <dbReference type="ChEBI" id="CHEBI:29105"/>
        <label>2</label>
    </ligand>
</feature>
<dbReference type="InterPro" id="IPR038120">
    <property type="entry name" value="Rpb1_funnel_sf"/>
</dbReference>
<dbReference type="InterPro" id="IPR007080">
    <property type="entry name" value="RNA_pol_Rpb1_1"/>
</dbReference>
<dbReference type="EMBL" id="SSDS01000009">
    <property type="protein sequence ID" value="TXG78653.1"/>
    <property type="molecule type" value="Genomic_DNA"/>
</dbReference>
<dbReference type="Gene3D" id="1.10.150.390">
    <property type="match status" value="1"/>
</dbReference>
<evidence type="ECO:0000313" key="13">
    <source>
        <dbReference type="Proteomes" id="UP000321026"/>
    </source>
</evidence>
<dbReference type="EC" id="2.7.7.6" evidence="7"/>
<feature type="binding site" evidence="7">
    <location>
        <position position="952"/>
    </location>
    <ligand>
        <name>Zn(2+)</name>
        <dbReference type="ChEBI" id="CHEBI:29105"/>
        <label>2</label>
    </ligand>
</feature>
<gene>
    <name evidence="7 12" type="primary">rpoC</name>
    <name evidence="12" type="ORF">E6Q11_00620</name>
</gene>
<feature type="binding site" evidence="7">
    <location>
        <position position="546"/>
    </location>
    <ligand>
        <name>Mg(2+)</name>
        <dbReference type="ChEBI" id="CHEBI:18420"/>
    </ligand>
</feature>
<feature type="binding site" evidence="7">
    <location>
        <position position="550"/>
    </location>
    <ligand>
        <name>Mg(2+)</name>
        <dbReference type="ChEBI" id="CHEBI:18420"/>
    </ligand>
</feature>
<reference evidence="12 13" key="1">
    <citation type="submission" date="2018-09" db="EMBL/GenBank/DDBJ databases">
        <title>Metagenome Assembled Genomes from an Advanced Water Purification Facility.</title>
        <authorList>
            <person name="Stamps B.W."/>
            <person name="Spear J.R."/>
        </authorList>
    </citation>
    <scope>NUCLEOTIDE SEQUENCE [LARGE SCALE GENOMIC DNA]</scope>
    <source>
        <strain evidence="12">Bin_63_2</strain>
    </source>
</reference>
<evidence type="ECO:0000313" key="12">
    <source>
        <dbReference type="EMBL" id="TXG78653.1"/>
    </source>
</evidence>
<keyword evidence="1 7" id="KW-0240">DNA-directed RNA polymerase</keyword>
<accession>A0A5C7JB50</accession>
<feature type="binding site" evidence="7">
    <location>
        <position position="874"/>
    </location>
    <ligand>
        <name>Zn(2+)</name>
        <dbReference type="ChEBI" id="CHEBI:29105"/>
        <label>2</label>
    </ligand>
</feature>
<keyword evidence="7" id="KW-0460">Magnesium</keyword>
<dbReference type="InterPro" id="IPR006592">
    <property type="entry name" value="RNA_pol_N"/>
</dbReference>
<dbReference type="Pfam" id="PF04997">
    <property type="entry name" value="RNA_pol_Rpb1_1"/>
    <property type="match status" value="1"/>
</dbReference>
<comment type="cofactor">
    <cofactor evidence="7">
        <name>Mg(2+)</name>
        <dbReference type="ChEBI" id="CHEBI:18420"/>
    </cofactor>
    <text evidence="7">Binds 1 Mg(2+) ion per subunit.</text>
</comment>
<evidence type="ECO:0000256" key="3">
    <source>
        <dbReference type="ARBA" id="ARBA00022695"/>
    </source>
</evidence>
<evidence type="ECO:0000256" key="5">
    <source>
        <dbReference type="ARBA" id="ARBA00023163"/>
    </source>
</evidence>
<evidence type="ECO:0000256" key="7">
    <source>
        <dbReference type="HAMAP-Rule" id="MF_01322"/>
    </source>
</evidence>
<proteinExistence type="inferred from homology"/>
<dbReference type="PANTHER" id="PTHR19376">
    <property type="entry name" value="DNA-DIRECTED RNA POLYMERASE"/>
    <property type="match status" value="1"/>
</dbReference>
<dbReference type="InterPro" id="IPR000722">
    <property type="entry name" value="RNA_pol_asu"/>
</dbReference>
<comment type="function">
    <text evidence="7 8">DNA-dependent RNA polymerase catalyzes the transcription of DNA into RNA using the four ribonucleoside triphosphates as substrates.</text>
</comment>
<keyword evidence="3 7" id="KW-0548">Nucleotidyltransferase</keyword>
<comment type="similarity">
    <text evidence="7 8">Belongs to the RNA polymerase beta' chain family.</text>
</comment>
<feature type="region of interest" description="Disordered" evidence="10">
    <location>
        <begin position="1241"/>
        <end position="1260"/>
    </location>
</feature>
<dbReference type="HAMAP" id="MF_01322">
    <property type="entry name" value="RNApol_bact_RpoC"/>
    <property type="match status" value="1"/>
</dbReference>
<dbReference type="InterPro" id="IPR045867">
    <property type="entry name" value="DNA-dir_RpoC_beta_prime"/>
</dbReference>
<evidence type="ECO:0000259" key="11">
    <source>
        <dbReference type="SMART" id="SM00663"/>
    </source>
</evidence>
<evidence type="ECO:0000256" key="9">
    <source>
        <dbReference type="SAM" id="Coils"/>
    </source>
</evidence>
<sequence>MDKNKKMKDINILDFKSLKILLAGKEDIMAWSYGEVTKPETINYRTLRPEKDGLFDERIFGPTKDWECYCGKYKRIRYRGIICDKCGVEVTLSRVRRERMGHIGLASPVAHVWFFKGSSSPLSLILDMSQKDLESVIYYASYLVTSIDEEKKKKALEDFAVNIEDRKNKLKADAEAEEEAINKETEDKLKESVKAKEDQKKLIEQELELSKKQRLLRISDRVNAESKKIDEIGDALNTLVKSLKPGSVLSEDEYFKVLEYDIPVFFTFKTGAEGFLELIEKLNIDDLILNLRKEVEKAKGQKYLKLVKRLRLLEVIRKAGVQPKDMVYTVLPVIPPDLRPMVQLSGGRFATSDLNDLYRRVINRNNRLKHLMSLGAPEIILRNEKRMLQESVDSLIDASQRGAQVVASPLRSLSDMLRGKQGRFRQNLLGKRVDYSGRSVIVVGPNLKLSECGLPKEMALEMFKPFVLREVIVRGFAPNIKSAKRYIEKRPPEVFDILEEITKNHPVLLNRAPTLHKLGIQAFYPVLIEGAAIQLHPCVCKGYNADFDGDQMAVHIPLSENAQREATELMMPRENLLKPADGAPITLPDKEMAIGIFYLTSIDEALRTENEDETIFANAQDAFLAHSFRKVKLRQPIKVKVDNEIVETTIGRLMLNEHLPEALGFINEPIKASGIKKLVVEAMKELTSLEVESLIDTVKTLGFFGSTVSGISVSVFDTALLEGKEKLIAEAEVKIGDIDSEYQKGLITNEERKRLSNEVWMKATEQIADLTWDLLTPGNVIRTIIDSEGARAGKEQIKQLSAMRGLILDPLGKIIELPIKSNFREGLSIFEYVASARGGRKGLTDSALKTANAGYLTRRLVDVSHDMIVREEDCGTNMGIKISANEPERTAPFTDRILGRFAAENITGKGKKVIVKAGEEITEEKLQEIMANEVEEAVVRSAITCELKYGMCAKCYGWDFAVRKQVDLGVPVGVVAAQSIGEPGTQLTMRTRYVAGAVMQDVTHGLPRVEELFEMRTPKALSPIAEVSGKLKIETTDDGHVLRVTTHRKPAEEREYFVPLAANLVVKDGQEVTVGTQFAQGYLDPKEVLKITGLVEAQRYVITEAQKVYESQGIVISDKHFEVILRKMSDKVVIETVGDSSLIPGDFITRTRFEEINAEILTQGGEPATARQTILGVTKSSLFSDSWLSAASFQETTKVLTDASLEGQEDKLIGLKENVIIGRLIPVDGSSAGEGEIVPDENILSANESETVEEAPAQSV</sequence>
<dbReference type="InterPro" id="IPR012754">
    <property type="entry name" value="DNA-dir_RpoC_beta_prime_bact"/>
</dbReference>
<dbReference type="SMART" id="SM00663">
    <property type="entry name" value="RPOLA_N"/>
    <property type="match status" value="1"/>
</dbReference>
<comment type="cofactor">
    <cofactor evidence="7">
        <name>Zn(2+)</name>
        <dbReference type="ChEBI" id="CHEBI:29105"/>
    </cofactor>
    <text evidence="7">Binds 2 Zn(2+) ions per subunit.</text>
</comment>
<dbReference type="Gene3D" id="2.40.40.20">
    <property type="match status" value="1"/>
</dbReference>
<dbReference type="CDD" id="cd02655">
    <property type="entry name" value="RNAP_beta'_C"/>
    <property type="match status" value="1"/>
</dbReference>
<protein>
    <recommendedName>
        <fullName evidence="7">DNA-directed RNA polymerase subunit beta'</fullName>
        <shortName evidence="7">RNAP subunit beta'</shortName>
        <ecNumber evidence="7">2.7.7.6</ecNumber>
    </recommendedName>
    <alternativeName>
        <fullName evidence="7">RNA polymerase subunit beta'</fullName>
    </alternativeName>
    <alternativeName>
        <fullName evidence="7">Transcriptase subunit beta'</fullName>
    </alternativeName>
</protein>
<dbReference type="GO" id="GO:0006351">
    <property type="term" value="P:DNA-templated transcription"/>
    <property type="evidence" value="ECO:0007669"/>
    <property type="project" value="UniProtKB-UniRule"/>
</dbReference>
<feature type="domain" description="RNA polymerase N-terminal" evidence="11">
    <location>
        <begin position="324"/>
        <end position="600"/>
    </location>
</feature>
<dbReference type="Pfam" id="PF04983">
    <property type="entry name" value="RNA_pol_Rpb1_3"/>
    <property type="match status" value="1"/>
</dbReference>
<dbReference type="Pfam" id="PF00623">
    <property type="entry name" value="RNA_pol_Rpb1_2"/>
    <property type="match status" value="2"/>
</dbReference>
<dbReference type="Gene3D" id="1.10.40.90">
    <property type="match status" value="1"/>
</dbReference>
<dbReference type="Gene3D" id="2.40.50.100">
    <property type="match status" value="1"/>
</dbReference>
<keyword evidence="4 7" id="KW-0479">Metal-binding</keyword>
<dbReference type="CDD" id="cd01609">
    <property type="entry name" value="RNAP_beta'_N"/>
    <property type="match status" value="1"/>
</dbReference>
<dbReference type="GO" id="GO:0000428">
    <property type="term" value="C:DNA-directed RNA polymerase complex"/>
    <property type="evidence" value="ECO:0007669"/>
    <property type="project" value="UniProtKB-KW"/>
</dbReference>
<dbReference type="InterPro" id="IPR007081">
    <property type="entry name" value="RNA_pol_Rpb1_5"/>
</dbReference>
<dbReference type="GO" id="GO:0003677">
    <property type="term" value="F:DNA binding"/>
    <property type="evidence" value="ECO:0007669"/>
    <property type="project" value="UniProtKB-UniRule"/>
</dbReference>
<evidence type="ECO:0000256" key="10">
    <source>
        <dbReference type="SAM" id="MobiDB-lite"/>
    </source>
</evidence>
<dbReference type="Gene3D" id="4.10.860.120">
    <property type="entry name" value="RNA polymerase II, clamp domain"/>
    <property type="match status" value="1"/>
</dbReference>
<organism evidence="12 13">
    <name type="scientific">Candidatus Dojkabacteria bacterium</name>
    <dbReference type="NCBI Taxonomy" id="2099670"/>
    <lineage>
        <taxon>Bacteria</taxon>
        <taxon>Candidatus Dojkabacteria</taxon>
    </lineage>
</organism>
<comment type="caution">
    <text evidence="12">The sequence shown here is derived from an EMBL/GenBank/DDBJ whole genome shotgun (WGS) entry which is preliminary data.</text>
</comment>
<comment type="catalytic activity">
    <reaction evidence="6 7 8">
        <text>RNA(n) + a ribonucleoside 5'-triphosphate = RNA(n+1) + diphosphate</text>
        <dbReference type="Rhea" id="RHEA:21248"/>
        <dbReference type="Rhea" id="RHEA-COMP:14527"/>
        <dbReference type="Rhea" id="RHEA-COMP:17342"/>
        <dbReference type="ChEBI" id="CHEBI:33019"/>
        <dbReference type="ChEBI" id="CHEBI:61557"/>
        <dbReference type="ChEBI" id="CHEBI:140395"/>
        <dbReference type="EC" id="2.7.7.6"/>
    </reaction>
</comment>